<gene>
    <name evidence="2" type="ORF">KCU76_g10945</name>
</gene>
<dbReference type="OrthoDB" id="5279008at2759"/>
<dbReference type="PROSITE" id="PS50181">
    <property type="entry name" value="FBOX"/>
    <property type="match status" value="1"/>
</dbReference>
<reference evidence="2" key="2">
    <citation type="submission" date="2021-08" db="EMBL/GenBank/DDBJ databases">
        <authorList>
            <person name="Gostincar C."/>
            <person name="Sun X."/>
            <person name="Song Z."/>
            <person name="Gunde-Cimerman N."/>
        </authorList>
    </citation>
    <scope>NUCLEOTIDE SEQUENCE</scope>
    <source>
        <strain evidence="2">EXF-9911</strain>
    </source>
</reference>
<evidence type="ECO:0000259" key="1">
    <source>
        <dbReference type="PROSITE" id="PS50181"/>
    </source>
</evidence>
<accession>A0A9P8ECV3</accession>
<dbReference type="SMART" id="SM00256">
    <property type="entry name" value="FBOX"/>
    <property type="match status" value="1"/>
</dbReference>
<feature type="non-terminal residue" evidence="2">
    <location>
        <position position="1"/>
    </location>
</feature>
<dbReference type="Pfam" id="PF12937">
    <property type="entry name" value="F-box-like"/>
    <property type="match status" value="1"/>
</dbReference>
<name>A0A9P8ECV3_AURME</name>
<dbReference type="InterPro" id="IPR001810">
    <property type="entry name" value="F-box_dom"/>
</dbReference>
<dbReference type="Gene3D" id="1.20.1280.50">
    <property type="match status" value="1"/>
</dbReference>
<dbReference type="SUPFAM" id="SSF81383">
    <property type="entry name" value="F-box domain"/>
    <property type="match status" value="1"/>
</dbReference>
<reference evidence="2" key="1">
    <citation type="journal article" date="2021" name="J Fungi (Basel)">
        <title>Virulence traits and population genomics of the black yeast Aureobasidium melanogenum.</title>
        <authorList>
            <person name="Cernosa A."/>
            <person name="Sun X."/>
            <person name="Gostincar C."/>
            <person name="Fang C."/>
            <person name="Gunde-Cimerman N."/>
            <person name="Song Z."/>
        </authorList>
    </citation>
    <scope>NUCLEOTIDE SEQUENCE</scope>
    <source>
        <strain evidence="2">EXF-9911</strain>
    </source>
</reference>
<sequence>MATSVLNQSLGLVHLPTEVLIDIFEHVPDKDLPAARLVCKKLCDAATPRFATVNFTERFHAVSPYSIDALVGITEHPVFGKYVKAVSIYSARRTRISKNILRRSSTIHERDNRDDYVNAYVKTGRFARRMERVFRNIKSRSKSVVINLYDHPGFSALQENPFFSFLPSIPMKCYGWTQLFGDPSASSVHIAYRPVETLEQTVYAARRVGCPVKCLNIDFFECHDPSLDKRLDAALYRILQSTPTSLSLSLGSMRSCGLSYTSFRWLIAGLPLHASYRWLQTKRIAQIRVAKLSYFPYDLLRPFFTPSLTSLELSEMSVWTKDFEQNLWSTNIQIISALPGLQHCRLSYLSYKFSDTLIHRSPFVDDMFQVMTLSGGQYPCQFGKFYLTFRTGKDLIEVSGNDVRNELKELACYVAAAEAQKVQQILNDGCVYNDMVGIIDQIEDQPTVEETAPS</sequence>
<evidence type="ECO:0000313" key="2">
    <source>
        <dbReference type="EMBL" id="KAG9686551.1"/>
    </source>
</evidence>
<dbReference type="EMBL" id="JAHFXF010000506">
    <property type="protein sequence ID" value="KAG9686551.1"/>
    <property type="molecule type" value="Genomic_DNA"/>
</dbReference>
<proteinExistence type="predicted"/>
<dbReference type="AlphaFoldDB" id="A0A9P8ECV3"/>
<dbReference type="InterPro" id="IPR036047">
    <property type="entry name" value="F-box-like_dom_sf"/>
</dbReference>
<organism evidence="2 3">
    <name type="scientific">Aureobasidium melanogenum</name>
    <name type="common">Aureobasidium pullulans var. melanogenum</name>
    <dbReference type="NCBI Taxonomy" id="46634"/>
    <lineage>
        <taxon>Eukaryota</taxon>
        <taxon>Fungi</taxon>
        <taxon>Dikarya</taxon>
        <taxon>Ascomycota</taxon>
        <taxon>Pezizomycotina</taxon>
        <taxon>Dothideomycetes</taxon>
        <taxon>Dothideomycetidae</taxon>
        <taxon>Dothideales</taxon>
        <taxon>Saccotheciaceae</taxon>
        <taxon>Aureobasidium</taxon>
    </lineage>
</organism>
<evidence type="ECO:0000313" key="3">
    <source>
        <dbReference type="Proteomes" id="UP000779574"/>
    </source>
</evidence>
<protein>
    <recommendedName>
        <fullName evidence="1">F-box domain-containing protein</fullName>
    </recommendedName>
</protein>
<comment type="caution">
    <text evidence="2">The sequence shown here is derived from an EMBL/GenBank/DDBJ whole genome shotgun (WGS) entry which is preliminary data.</text>
</comment>
<dbReference type="Proteomes" id="UP000779574">
    <property type="component" value="Unassembled WGS sequence"/>
</dbReference>
<dbReference type="CDD" id="cd09917">
    <property type="entry name" value="F-box_SF"/>
    <property type="match status" value="1"/>
</dbReference>
<feature type="domain" description="F-box" evidence="1">
    <location>
        <begin position="9"/>
        <end position="42"/>
    </location>
</feature>